<dbReference type="PANTHER" id="PTHR43434:SF24">
    <property type="entry name" value="HYDROLASE-RELATED"/>
    <property type="match status" value="1"/>
</dbReference>
<proteinExistence type="predicted"/>
<reference evidence="1 2" key="1">
    <citation type="submission" date="2018-05" db="EMBL/GenBank/DDBJ databases">
        <title>Genomic Encyclopedia of Type Strains, Phase IV (KMG-IV): sequencing the most valuable type-strain genomes for metagenomic binning, comparative biology and taxonomic classification.</title>
        <authorList>
            <person name="Goeker M."/>
        </authorList>
    </citation>
    <scope>NUCLEOTIDE SEQUENCE [LARGE SCALE GENOMIC DNA]</scope>
    <source>
        <strain evidence="1 2">DSM 16097</strain>
    </source>
</reference>
<dbReference type="NCBIfam" id="TIGR01509">
    <property type="entry name" value="HAD-SF-IA-v3"/>
    <property type="match status" value="1"/>
</dbReference>
<dbReference type="Gene3D" id="3.40.50.1000">
    <property type="entry name" value="HAD superfamily/HAD-like"/>
    <property type="match status" value="1"/>
</dbReference>
<name>A0A316GJV3_9RHOB</name>
<dbReference type="Gene3D" id="1.10.150.240">
    <property type="entry name" value="Putative phosphatase, domain 2"/>
    <property type="match status" value="1"/>
</dbReference>
<dbReference type="EMBL" id="QGGW01000003">
    <property type="protein sequence ID" value="PWK60815.1"/>
    <property type="molecule type" value="Genomic_DNA"/>
</dbReference>
<evidence type="ECO:0000313" key="1">
    <source>
        <dbReference type="EMBL" id="PWK60815.1"/>
    </source>
</evidence>
<dbReference type="InterPro" id="IPR006439">
    <property type="entry name" value="HAD-SF_hydro_IA"/>
</dbReference>
<dbReference type="SFLD" id="SFLDG01129">
    <property type="entry name" value="C1.5:_HAD__Beta-PGM__Phosphata"/>
    <property type="match status" value="1"/>
</dbReference>
<dbReference type="InterPro" id="IPR023198">
    <property type="entry name" value="PGP-like_dom2"/>
</dbReference>
<keyword evidence="2" id="KW-1185">Reference proteome</keyword>
<dbReference type="InterPro" id="IPR050155">
    <property type="entry name" value="HAD-like_hydrolase_sf"/>
</dbReference>
<dbReference type="Pfam" id="PF13419">
    <property type="entry name" value="HAD_2"/>
    <property type="match status" value="1"/>
</dbReference>
<dbReference type="PANTHER" id="PTHR43434">
    <property type="entry name" value="PHOSPHOGLYCOLATE PHOSPHATASE"/>
    <property type="match status" value="1"/>
</dbReference>
<dbReference type="SFLD" id="SFLDS00003">
    <property type="entry name" value="Haloacid_Dehalogenase"/>
    <property type="match status" value="1"/>
</dbReference>
<dbReference type="NCBIfam" id="TIGR01549">
    <property type="entry name" value="HAD-SF-IA-v1"/>
    <property type="match status" value="1"/>
</dbReference>
<dbReference type="AlphaFoldDB" id="A0A316GJV3"/>
<protein>
    <submittedName>
        <fullName evidence="1">Phosphoglycolate phosphatase</fullName>
    </submittedName>
</protein>
<dbReference type="SUPFAM" id="SSF56784">
    <property type="entry name" value="HAD-like"/>
    <property type="match status" value="1"/>
</dbReference>
<dbReference type="InterPro" id="IPR023214">
    <property type="entry name" value="HAD_sf"/>
</dbReference>
<dbReference type="InterPro" id="IPR041492">
    <property type="entry name" value="HAD_2"/>
</dbReference>
<gene>
    <name evidence="1" type="ORF">C7455_10312</name>
</gene>
<evidence type="ECO:0000313" key="2">
    <source>
        <dbReference type="Proteomes" id="UP000245708"/>
    </source>
</evidence>
<comment type="caution">
    <text evidence="1">The sequence shown here is derived from an EMBL/GenBank/DDBJ whole genome shotgun (WGS) entry which is preliminary data.</text>
</comment>
<dbReference type="InterPro" id="IPR036412">
    <property type="entry name" value="HAD-like_sf"/>
</dbReference>
<organism evidence="1 2">
    <name type="scientific">Roseicyclus mahoneyensis</name>
    <dbReference type="NCBI Taxonomy" id="164332"/>
    <lineage>
        <taxon>Bacteria</taxon>
        <taxon>Pseudomonadati</taxon>
        <taxon>Pseudomonadota</taxon>
        <taxon>Alphaproteobacteria</taxon>
        <taxon>Rhodobacterales</taxon>
        <taxon>Roseobacteraceae</taxon>
        <taxon>Roseicyclus</taxon>
    </lineage>
</organism>
<dbReference type="GO" id="GO:0008967">
    <property type="term" value="F:phosphoglycolate phosphatase activity"/>
    <property type="evidence" value="ECO:0007669"/>
    <property type="project" value="TreeGrafter"/>
</dbReference>
<dbReference type="RefSeq" id="WP_170119022.1">
    <property type="nucleotide sequence ID" value="NZ_QGGW01000003.1"/>
</dbReference>
<dbReference type="GO" id="GO:0005829">
    <property type="term" value="C:cytosol"/>
    <property type="evidence" value="ECO:0007669"/>
    <property type="project" value="TreeGrafter"/>
</dbReference>
<sequence length="237" mass="25421">MEGRSCAINPTRRALVLFDVDGTLLDSAPGICDIMADAFLAAGQTPPRDSDVRALIGLSLPEMVFALAADLGDDVQQKILCGYRFRYFDMVEDMDMLPVYPGAGETLHLLSGLGFAMGVATGKARRSTCHLLGEMNWGPLFHTVQCADINPSKPSPAMVYRALLETGRCAAETVLVGDSRYDMQMARAAGIRAIGVSWGYTPACDLLREGASIIAEDFDHLTDILTNIEVLACAATA</sequence>
<dbReference type="GO" id="GO:0006281">
    <property type="term" value="P:DNA repair"/>
    <property type="evidence" value="ECO:0007669"/>
    <property type="project" value="TreeGrafter"/>
</dbReference>
<accession>A0A316GJV3</accession>
<dbReference type="Proteomes" id="UP000245708">
    <property type="component" value="Unassembled WGS sequence"/>
</dbReference>